<dbReference type="OrthoDB" id="206267at2759"/>
<evidence type="ECO:0000259" key="7">
    <source>
        <dbReference type="SMART" id="SM01372"/>
    </source>
</evidence>
<accession>A0A9W7FF76</accession>
<organism evidence="8 9">
    <name type="scientific">Triparma laevis f. longispina</name>
    <dbReference type="NCBI Taxonomy" id="1714387"/>
    <lineage>
        <taxon>Eukaryota</taxon>
        <taxon>Sar</taxon>
        <taxon>Stramenopiles</taxon>
        <taxon>Ochrophyta</taxon>
        <taxon>Bolidophyceae</taxon>
        <taxon>Parmales</taxon>
        <taxon>Triparmaceae</taxon>
        <taxon>Triparma</taxon>
    </lineage>
</organism>
<comment type="similarity">
    <text evidence="1 5">Belongs to the E2F/DP family.</text>
</comment>
<evidence type="ECO:0000256" key="2">
    <source>
        <dbReference type="ARBA" id="ARBA00023015"/>
    </source>
</evidence>
<evidence type="ECO:0000256" key="1">
    <source>
        <dbReference type="ARBA" id="ARBA00010940"/>
    </source>
</evidence>
<dbReference type="Proteomes" id="UP001165122">
    <property type="component" value="Unassembled WGS sequence"/>
</dbReference>
<evidence type="ECO:0000313" key="9">
    <source>
        <dbReference type="Proteomes" id="UP001165122"/>
    </source>
</evidence>
<name>A0A9W7FF76_9STRA</name>
<proteinExistence type="inferred from homology"/>
<feature type="domain" description="E2F/DP family winged-helix DNA-binding" evidence="7">
    <location>
        <begin position="107"/>
        <end position="172"/>
    </location>
</feature>
<dbReference type="AlphaFoldDB" id="A0A9W7FF76"/>
<feature type="domain" description="E2F/DP family winged-helix DNA-binding" evidence="7">
    <location>
        <begin position="221"/>
        <end position="299"/>
    </location>
</feature>
<dbReference type="Gene3D" id="1.10.10.10">
    <property type="entry name" value="Winged helix-like DNA-binding domain superfamily/Winged helix DNA-binding domain"/>
    <property type="match status" value="2"/>
</dbReference>
<dbReference type="EMBL" id="BRXW01000157">
    <property type="protein sequence ID" value="GMI11052.1"/>
    <property type="molecule type" value="Genomic_DNA"/>
</dbReference>
<gene>
    <name evidence="8" type="ORF">TrLO_g10690</name>
</gene>
<feature type="region of interest" description="Disordered" evidence="6">
    <location>
        <begin position="53"/>
        <end position="104"/>
    </location>
</feature>
<keyword evidence="9" id="KW-1185">Reference proteome</keyword>
<dbReference type="GO" id="GO:0090575">
    <property type="term" value="C:RNA polymerase II transcription regulator complex"/>
    <property type="evidence" value="ECO:0007669"/>
    <property type="project" value="TreeGrafter"/>
</dbReference>
<reference evidence="9" key="1">
    <citation type="journal article" date="2023" name="Commun. Biol.">
        <title>Genome analysis of Parmales, the sister group of diatoms, reveals the evolutionary specialization of diatoms from phago-mixotrophs to photoautotrophs.</title>
        <authorList>
            <person name="Ban H."/>
            <person name="Sato S."/>
            <person name="Yoshikawa S."/>
            <person name="Yamada K."/>
            <person name="Nakamura Y."/>
            <person name="Ichinomiya M."/>
            <person name="Sato N."/>
            <person name="Blanc-Mathieu R."/>
            <person name="Endo H."/>
            <person name="Kuwata A."/>
            <person name="Ogata H."/>
        </authorList>
    </citation>
    <scope>NUCLEOTIDE SEQUENCE [LARGE SCALE GENOMIC DNA]</scope>
    <source>
        <strain evidence="9">NIES 3700</strain>
    </source>
</reference>
<dbReference type="SUPFAM" id="SSF46785">
    <property type="entry name" value="Winged helix' DNA-binding domain"/>
    <property type="match status" value="2"/>
</dbReference>
<keyword evidence="5" id="KW-0539">Nucleus</keyword>
<comment type="caution">
    <text evidence="8">The sequence shown here is derived from an EMBL/GenBank/DDBJ whole genome shotgun (WGS) entry which is preliminary data.</text>
</comment>
<dbReference type="PANTHER" id="PTHR12081">
    <property type="entry name" value="TRANSCRIPTION FACTOR E2F"/>
    <property type="match status" value="1"/>
</dbReference>
<dbReference type="Pfam" id="PF02319">
    <property type="entry name" value="WHD_E2F_TDP"/>
    <property type="match status" value="2"/>
</dbReference>
<keyword evidence="2 5" id="KW-0805">Transcription regulation</keyword>
<sequence>MISSAAMMSPSTGKNSGHLLLPDHTPSRVLASNVLLDMMSNPRPVDVAMMEESKKMPAQGGKSKNSSNSSTTQKKRKHNSENTAPQSYPQSHPQPQNDDLTSKSYSRASKSLGLLTLSFLSLSSPPNSSIISVDRSALQLGVERRRVYDVVNILSSLGVLERTAKNTYRNWGTGGIKEKLQEMKYQQIKISTPDENYFSWVRRGIIEEAEIECVKRAKGREELKSLGELMRTFLLLFLLSPPSCSYTLSTAASSVLGPTGESEKGGKTKVRRLYDIANVCCSLGIVTKGGERKNEFRLC</sequence>
<dbReference type="InterPro" id="IPR036390">
    <property type="entry name" value="WH_DNA-bd_sf"/>
</dbReference>
<evidence type="ECO:0000256" key="6">
    <source>
        <dbReference type="SAM" id="MobiDB-lite"/>
    </source>
</evidence>
<evidence type="ECO:0000313" key="8">
    <source>
        <dbReference type="EMBL" id="GMI11052.1"/>
    </source>
</evidence>
<feature type="compositionally biased region" description="Low complexity" evidence="6">
    <location>
        <begin position="59"/>
        <end position="72"/>
    </location>
</feature>
<comment type="subcellular location">
    <subcellularLocation>
        <location evidence="5">Nucleus</location>
    </subcellularLocation>
</comment>
<dbReference type="PANTHER" id="PTHR12081:SF7">
    <property type="entry name" value="TRANSCRIPTION FACTOR EFL-3"/>
    <property type="match status" value="1"/>
</dbReference>
<keyword evidence="3 5" id="KW-0238">DNA-binding</keyword>
<protein>
    <recommendedName>
        <fullName evidence="7">E2F/DP family winged-helix DNA-binding domain-containing protein</fullName>
    </recommendedName>
</protein>
<dbReference type="InterPro" id="IPR003316">
    <property type="entry name" value="E2F_WHTH_DNA-bd_dom"/>
</dbReference>
<feature type="region of interest" description="Disordered" evidence="6">
    <location>
        <begin position="1"/>
        <end position="24"/>
    </location>
</feature>
<dbReference type="SMART" id="SM01372">
    <property type="entry name" value="E2F_TDP"/>
    <property type="match status" value="2"/>
</dbReference>
<dbReference type="InterPro" id="IPR015633">
    <property type="entry name" value="E2F"/>
</dbReference>
<feature type="compositionally biased region" description="Low complexity" evidence="6">
    <location>
        <begin position="85"/>
        <end position="96"/>
    </location>
</feature>
<keyword evidence="4 5" id="KW-0804">Transcription</keyword>
<dbReference type="GO" id="GO:0000981">
    <property type="term" value="F:DNA-binding transcription factor activity, RNA polymerase II-specific"/>
    <property type="evidence" value="ECO:0007669"/>
    <property type="project" value="TreeGrafter"/>
</dbReference>
<evidence type="ECO:0000256" key="3">
    <source>
        <dbReference type="ARBA" id="ARBA00023125"/>
    </source>
</evidence>
<evidence type="ECO:0000256" key="5">
    <source>
        <dbReference type="RuleBase" id="RU003796"/>
    </source>
</evidence>
<evidence type="ECO:0000256" key="4">
    <source>
        <dbReference type="ARBA" id="ARBA00023163"/>
    </source>
</evidence>
<dbReference type="InterPro" id="IPR036388">
    <property type="entry name" value="WH-like_DNA-bd_sf"/>
</dbReference>
<dbReference type="GO" id="GO:0000978">
    <property type="term" value="F:RNA polymerase II cis-regulatory region sequence-specific DNA binding"/>
    <property type="evidence" value="ECO:0007669"/>
    <property type="project" value="InterPro"/>
</dbReference>